<evidence type="ECO:0008006" key="3">
    <source>
        <dbReference type="Google" id="ProtNLM"/>
    </source>
</evidence>
<dbReference type="Pfam" id="PF13450">
    <property type="entry name" value="NAD_binding_8"/>
    <property type="match status" value="1"/>
</dbReference>
<comment type="caution">
    <text evidence="1">The sequence shown here is derived from an EMBL/GenBank/DDBJ whole genome shotgun (WGS) entry which is preliminary data.</text>
</comment>
<name>A0ABN9SBG4_9DINO</name>
<reference evidence="1" key="1">
    <citation type="submission" date="2023-10" db="EMBL/GenBank/DDBJ databases">
        <authorList>
            <person name="Chen Y."/>
            <person name="Shah S."/>
            <person name="Dougan E. K."/>
            <person name="Thang M."/>
            <person name="Chan C."/>
        </authorList>
    </citation>
    <scope>NUCLEOTIDE SEQUENCE [LARGE SCALE GENOMIC DNA]</scope>
</reference>
<protein>
    <recommendedName>
        <fullName evidence="3">Amine oxidase</fullName>
    </recommendedName>
</protein>
<dbReference type="Proteomes" id="UP001189429">
    <property type="component" value="Unassembled WGS sequence"/>
</dbReference>
<dbReference type="InterPro" id="IPR036188">
    <property type="entry name" value="FAD/NAD-bd_sf"/>
</dbReference>
<sequence length="522" mass="56278">MPSVTTVTPRGARHLAGICICIGPALAAAAAEPARQLPATCEAAAVGGGWAGVYSAYRLAALGVQVCLFEATERIGGRTYSHRFEVGHRHENFTLDLGAYRFSPDMHLPGDIILRNLRLPVSCYEPDCPDASLDFPPPFHFNYSAPLVRIVDGDGMPAGYVTAIDGMVDEIKKVGGSVFLHARLTDVEPMEGSRSVRLHFDDHVVEVQKVLLNLPRQAILGLPTLLAATPQRTVKMQECVKFDIPTTFFPPGEKFDLGRSLTKAYAFYEEAWWHTRLNKTSGQWPSNAFVPVNTSVGIPIGIHFNDGPVRCEAPGVGCRGFLEVFYAPASETFFESLRPSPLEPLGLLREGGAGTAKLQQLHAAILEATAELWERASVARPTAPPTLLAVGVWSREGHGYTAPTKVYYSTSAAVPGGPDPLERACGVPGLSEAEYRLAVLAPLASHDLLVANNDWVAQTTETLFGDWAEESLLQAERGLRLQGFSAPGWLDAAYYRAKVADVLASDLGLRAGGRGPVTQVLV</sequence>
<evidence type="ECO:0000313" key="2">
    <source>
        <dbReference type="Proteomes" id="UP001189429"/>
    </source>
</evidence>
<dbReference type="SUPFAM" id="SSF51905">
    <property type="entry name" value="FAD/NAD(P)-binding domain"/>
    <property type="match status" value="1"/>
</dbReference>
<dbReference type="EMBL" id="CAUYUJ010010102">
    <property type="protein sequence ID" value="CAK0828558.1"/>
    <property type="molecule type" value="Genomic_DNA"/>
</dbReference>
<organism evidence="1 2">
    <name type="scientific">Prorocentrum cordatum</name>
    <dbReference type="NCBI Taxonomy" id="2364126"/>
    <lineage>
        <taxon>Eukaryota</taxon>
        <taxon>Sar</taxon>
        <taxon>Alveolata</taxon>
        <taxon>Dinophyceae</taxon>
        <taxon>Prorocentrales</taxon>
        <taxon>Prorocentraceae</taxon>
        <taxon>Prorocentrum</taxon>
    </lineage>
</organism>
<proteinExistence type="predicted"/>
<dbReference type="Gene3D" id="3.50.50.60">
    <property type="entry name" value="FAD/NAD(P)-binding domain"/>
    <property type="match status" value="1"/>
</dbReference>
<keyword evidence="2" id="KW-1185">Reference proteome</keyword>
<evidence type="ECO:0000313" key="1">
    <source>
        <dbReference type="EMBL" id="CAK0828558.1"/>
    </source>
</evidence>
<gene>
    <name evidence="1" type="ORF">PCOR1329_LOCUS27750</name>
</gene>
<accession>A0ABN9SBG4</accession>